<comment type="pathway">
    <text evidence="13">Carbohydrate metabolism; D-tagatose 6-phosphate degradation; D-glyceraldehyde 3-phosphate and glycerone phosphate from D-tagatose 6-phosphate: step 1/2.</text>
</comment>
<dbReference type="NCBIfam" id="TIGR02152">
    <property type="entry name" value="D_ribokin_bact"/>
    <property type="match status" value="1"/>
</dbReference>
<dbReference type="PANTHER" id="PTHR10584:SF166">
    <property type="entry name" value="RIBOKINASE"/>
    <property type="match status" value="1"/>
</dbReference>
<keyword evidence="4 12" id="KW-0808">Transferase</keyword>
<keyword evidence="6 12" id="KW-0547">Nucleotide-binding</keyword>
<evidence type="ECO:0000256" key="5">
    <source>
        <dbReference type="ARBA" id="ARBA00022723"/>
    </source>
</evidence>
<dbReference type="EMBL" id="CP016893">
    <property type="protein sequence ID" value="AST56508.1"/>
    <property type="molecule type" value="Genomic_DNA"/>
</dbReference>
<evidence type="ECO:0000256" key="13">
    <source>
        <dbReference type="PIRNR" id="PIRNR000535"/>
    </source>
</evidence>
<keyword evidence="12" id="KW-0963">Cytoplasm</keyword>
<dbReference type="InterPro" id="IPR029056">
    <property type="entry name" value="Ribokinase-like"/>
</dbReference>
<keyword evidence="11 12" id="KW-0119">Carbohydrate metabolism</keyword>
<comment type="caution">
    <text evidence="12">Lacks conserved residue(s) required for the propagation of feature annotation.</text>
</comment>
<protein>
    <recommendedName>
        <fullName evidence="3 12">Ribokinase</fullName>
        <shortName evidence="12">RK</shortName>
        <ecNumber evidence="2 12">2.7.1.15</ecNumber>
    </recommendedName>
</protein>
<feature type="binding site" evidence="12">
    <location>
        <position position="248"/>
    </location>
    <ligand>
        <name>K(+)</name>
        <dbReference type="ChEBI" id="CHEBI:29103"/>
    </ligand>
</feature>
<feature type="active site" description="Proton acceptor" evidence="12">
    <location>
        <position position="252"/>
    </location>
</feature>
<dbReference type="GO" id="GO:0004747">
    <property type="term" value="F:ribokinase activity"/>
    <property type="evidence" value="ECO:0007669"/>
    <property type="project" value="UniProtKB-UniRule"/>
</dbReference>
<dbReference type="Pfam" id="PF00294">
    <property type="entry name" value="PfkB"/>
    <property type="match status" value="1"/>
</dbReference>
<feature type="binding site" evidence="12">
    <location>
        <position position="287"/>
    </location>
    <ligand>
        <name>K(+)</name>
        <dbReference type="ChEBI" id="CHEBI:29103"/>
    </ligand>
</feature>
<keyword evidence="5 12" id="KW-0479">Metal-binding</keyword>
<feature type="binding site" evidence="12">
    <location>
        <begin position="251"/>
        <end position="252"/>
    </location>
    <ligand>
        <name>ATP</name>
        <dbReference type="ChEBI" id="CHEBI:30616"/>
    </ligand>
</feature>
<comment type="subunit">
    <text evidence="12">Homodimer.</text>
</comment>
<comment type="subcellular location">
    <subcellularLocation>
        <location evidence="12">Cytoplasm</location>
    </subcellularLocation>
</comment>
<dbReference type="Gene3D" id="3.40.1190.20">
    <property type="match status" value="1"/>
</dbReference>
<feature type="binding site" evidence="12">
    <location>
        <position position="291"/>
    </location>
    <ligand>
        <name>K(+)</name>
        <dbReference type="ChEBI" id="CHEBI:29103"/>
    </ligand>
</feature>
<dbReference type="PIRSF" id="PIRSF000535">
    <property type="entry name" value="1PFK/6PFK/LacC"/>
    <property type="match status" value="1"/>
</dbReference>
<dbReference type="GO" id="GO:0005524">
    <property type="term" value="F:ATP binding"/>
    <property type="evidence" value="ECO:0007669"/>
    <property type="project" value="UniProtKB-UniRule"/>
</dbReference>
<keyword evidence="9 12" id="KW-0460">Magnesium</keyword>
<dbReference type="GO" id="GO:0005829">
    <property type="term" value="C:cytosol"/>
    <property type="evidence" value="ECO:0007669"/>
    <property type="project" value="TreeGrafter"/>
</dbReference>
<feature type="binding site" evidence="12">
    <location>
        <position position="246"/>
    </location>
    <ligand>
        <name>K(+)</name>
        <dbReference type="ChEBI" id="CHEBI:29103"/>
    </ligand>
</feature>
<feature type="binding site" evidence="12">
    <location>
        <position position="252"/>
    </location>
    <ligand>
        <name>substrate</name>
    </ligand>
</feature>
<dbReference type="HAMAP" id="MF_01987">
    <property type="entry name" value="Ribokinase"/>
    <property type="match status" value="1"/>
</dbReference>
<feature type="binding site" evidence="12">
    <location>
        <position position="282"/>
    </location>
    <ligand>
        <name>K(+)</name>
        <dbReference type="ChEBI" id="CHEBI:29103"/>
    </ligand>
</feature>
<evidence type="ECO:0000256" key="2">
    <source>
        <dbReference type="ARBA" id="ARBA00012035"/>
    </source>
</evidence>
<reference evidence="14 15" key="1">
    <citation type="submission" date="2016-08" db="EMBL/GenBank/DDBJ databases">
        <title>A novel genetic cassette of butanologenic Thermoanaerobacterium thermosaccharolyticum that directly convert cellulose to butanol.</title>
        <authorList>
            <person name="Li T."/>
            <person name="He J."/>
        </authorList>
    </citation>
    <scope>NUCLEOTIDE SEQUENCE [LARGE SCALE GENOMIC DNA]</scope>
    <source>
        <strain evidence="14 15">TG57</strain>
    </source>
</reference>
<proteinExistence type="inferred from homology"/>
<feature type="binding site" evidence="12">
    <location>
        <begin position="220"/>
        <end position="225"/>
    </location>
    <ligand>
        <name>ATP</name>
        <dbReference type="ChEBI" id="CHEBI:30616"/>
    </ligand>
</feature>
<dbReference type="EC" id="2.7.1.15" evidence="2 12"/>
<dbReference type="RefSeq" id="WP_015312011.1">
    <property type="nucleotide sequence ID" value="NZ_CP016893.1"/>
</dbReference>
<dbReference type="GO" id="GO:0019303">
    <property type="term" value="P:D-ribose catabolic process"/>
    <property type="evidence" value="ECO:0007669"/>
    <property type="project" value="UniProtKB-UniRule"/>
</dbReference>
<evidence type="ECO:0000256" key="1">
    <source>
        <dbReference type="ARBA" id="ARBA00005380"/>
    </source>
</evidence>
<evidence type="ECO:0000313" key="15">
    <source>
        <dbReference type="Proteomes" id="UP000214975"/>
    </source>
</evidence>
<accession>A0A223HVM0</accession>
<evidence type="ECO:0000256" key="6">
    <source>
        <dbReference type="ARBA" id="ARBA00022741"/>
    </source>
</evidence>
<dbReference type="InterPro" id="IPR002173">
    <property type="entry name" value="Carboh/pur_kinase_PfkB_CS"/>
</dbReference>
<comment type="pathway">
    <text evidence="12">Carbohydrate metabolism; D-ribose degradation; D-ribose 5-phosphate from beta-D-ribopyranose: step 2/2.</text>
</comment>
<comment type="similarity">
    <text evidence="13">Belongs to the carbohydrate kinase PfkB family. LacC subfamily.</text>
</comment>
<evidence type="ECO:0000256" key="7">
    <source>
        <dbReference type="ARBA" id="ARBA00022777"/>
    </source>
</evidence>
<dbReference type="PROSITE" id="PS00584">
    <property type="entry name" value="PFKB_KINASES_2"/>
    <property type="match status" value="1"/>
</dbReference>
<comment type="cofactor">
    <cofactor evidence="12">
        <name>Mg(2+)</name>
        <dbReference type="ChEBI" id="CHEBI:18420"/>
    </cofactor>
    <text evidence="12">Requires a divalent cation, most likely magnesium in vivo, as an electrophilic catalyst to aid phosphoryl group transfer. It is the chelate of the metal and the nucleotide that is the actual substrate.</text>
</comment>
<dbReference type="Proteomes" id="UP000214975">
    <property type="component" value="Chromosome"/>
</dbReference>
<organism evidence="14 15">
    <name type="scientific">Thermoanaerobacterium thermosaccharolyticum</name>
    <name type="common">Clostridium thermosaccharolyticum</name>
    <dbReference type="NCBI Taxonomy" id="1517"/>
    <lineage>
        <taxon>Bacteria</taxon>
        <taxon>Bacillati</taxon>
        <taxon>Bacillota</taxon>
        <taxon>Clostridia</taxon>
        <taxon>Thermoanaerobacterales</taxon>
        <taxon>Thermoanaerobacteraceae</taxon>
        <taxon>Thermoanaerobacterium</taxon>
    </lineage>
</organism>
<dbReference type="PROSITE" id="PS00583">
    <property type="entry name" value="PFKB_KINASES_1"/>
    <property type="match status" value="1"/>
</dbReference>
<dbReference type="GO" id="GO:0046872">
    <property type="term" value="F:metal ion binding"/>
    <property type="evidence" value="ECO:0007669"/>
    <property type="project" value="UniProtKB-KW"/>
</dbReference>
<gene>
    <name evidence="12" type="primary">rbsK</name>
    <name evidence="14" type="ORF">Thert_00286</name>
</gene>
<dbReference type="SUPFAM" id="SSF53613">
    <property type="entry name" value="Ribokinase-like"/>
    <property type="match status" value="1"/>
</dbReference>
<evidence type="ECO:0000256" key="11">
    <source>
        <dbReference type="ARBA" id="ARBA00023277"/>
    </source>
</evidence>
<feature type="binding site" evidence="12">
    <location>
        <begin position="11"/>
        <end position="13"/>
    </location>
    <ligand>
        <name>substrate</name>
    </ligand>
</feature>
<comment type="catalytic activity">
    <reaction evidence="13">
        <text>D-tagatofuranose 6-phosphate + ATP = D-tagatofuranose 1,6-bisphosphate + ADP + H(+)</text>
        <dbReference type="Rhea" id="RHEA:12420"/>
        <dbReference type="ChEBI" id="CHEBI:15378"/>
        <dbReference type="ChEBI" id="CHEBI:30616"/>
        <dbReference type="ChEBI" id="CHEBI:58694"/>
        <dbReference type="ChEBI" id="CHEBI:58695"/>
        <dbReference type="ChEBI" id="CHEBI:456216"/>
        <dbReference type="EC" id="2.7.1.144"/>
    </reaction>
</comment>
<evidence type="ECO:0000256" key="9">
    <source>
        <dbReference type="ARBA" id="ARBA00022842"/>
    </source>
</evidence>
<comment type="catalytic activity">
    <reaction evidence="12">
        <text>D-ribose + ATP = D-ribose 5-phosphate + ADP + H(+)</text>
        <dbReference type="Rhea" id="RHEA:13697"/>
        <dbReference type="ChEBI" id="CHEBI:15378"/>
        <dbReference type="ChEBI" id="CHEBI:30616"/>
        <dbReference type="ChEBI" id="CHEBI:47013"/>
        <dbReference type="ChEBI" id="CHEBI:78346"/>
        <dbReference type="ChEBI" id="CHEBI:456216"/>
        <dbReference type="EC" id="2.7.1.15"/>
    </reaction>
</comment>
<keyword evidence="8 12" id="KW-0067">ATP-binding</keyword>
<evidence type="ECO:0000313" key="14">
    <source>
        <dbReference type="EMBL" id="AST56508.1"/>
    </source>
</evidence>
<comment type="similarity">
    <text evidence="12">Belongs to the carbohydrate kinase PfkB family. Ribokinase subfamily.</text>
</comment>
<dbReference type="InterPro" id="IPR011877">
    <property type="entry name" value="Ribokinase"/>
</dbReference>
<dbReference type="CDD" id="cd01174">
    <property type="entry name" value="ribokinase"/>
    <property type="match status" value="1"/>
</dbReference>
<keyword evidence="10 12" id="KW-0630">Potassium</keyword>
<dbReference type="PANTHER" id="PTHR10584">
    <property type="entry name" value="SUGAR KINASE"/>
    <property type="match status" value="1"/>
</dbReference>
<comment type="function">
    <text evidence="12">Catalyzes the phosphorylation of ribose at O-5 in a reaction requiring ATP and magnesium. The resulting D-ribose-5-phosphate can then be used either for sythesis of nucleotides, histidine, and tryptophan, or as a component of the pentose phosphate pathway.</text>
</comment>
<name>A0A223HVM0_THETR</name>
<evidence type="ECO:0000256" key="10">
    <source>
        <dbReference type="ARBA" id="ARBA00022958"/>
    </source>
</evidence>
<keyword evidence="13" id="KW-0423">Lactose metabolism</keyword>
<dbReference type="PRINTS" id="PR00990">
    <property type="entry name" value="RIBOKINASE"/>
</dbReference>
<dbReference type="GO" id="GO:2001059">
    <property type="term" value="P:D-tagatose 6-phosphate catabolic process"/>
    <property type="evidence" value="ECO:0007669"/>
    <property type="project" value="UniProtKB-UniPathway"/>
</dbReference>
<comment type="activity regulation">
    <text evidence="12">Activated by a monovalent cation that binds near, but not in, the active site. The most likely occupant of the site in vivo is potassium. Ion binding induces a conformational change that may alter substrate affinity.</text>
</comment>
<feature type="binding site" evidence="12">
    <location>
        <position position="285"/>
    </location>
    <ligand>
        <name>K(+)</name>
        <dbReference type="ChEBI" id="CHEBI:29103"/>
    </ligand>
</feature>
<dbReference type="AlphaFoldDB" id="A0A223HVM0"/>
<comment type="similarity">
    <text evidence="1">Belongs to the carbohydrate kinase pfkB family.</text>
</comment>
<evidence type="ECO:0000256" key="3">
    <source>
        <dbReference type="ARBA" id="ARBA00016943"/>
    </source>
</evidence>
<dbReference type="UniPathway" id="UPA00916">
    <property type="reaction ID" value="UER00889"/>
</dbReference>
<feature type="binding site" evidence="12">
    <location>
        <begin position="39"/>
        <end position="43"/>
    </location>
    <ligand>
        <name>substrate</name>
    </ligand>
</feature>
<feature type="binding site" evidence="12">
    <location>
        <position position="140"/>
    </location>
    <ligand>
        <name>substrate</name>
    </ligand>
</feature>
<dbReference type="InterPro" id="IPR017583">
    <property type="entry name" value="Tagatose/fructose_Pkinase"/>
</dbReference>
<feature type="binding site" evidence="12">
    <location>
        <position position="184"/>
    </location>
    <ligand>
        <name>ATP</name>
        <dbReference type="ChEBI" id="CHEBI:30616"/>
    </ligand>
</feature>
<evidence type="ECO:0000256" key="4">
    <source>
        <dbReference type="ARBA" id="ARBA00022679"/>
    </source>
</evidence>
<dbReference type="GO" id="GO:0009024">
    <property type="term" value="F:tagatose-6-phosphate kinase activity"/>
    <property type="evidence" value="ECO:0007669"/>
    <property type="project" value="UniProtKB-EC"/>
</dbReference>
<dbReference type="InterPro" id="IPR002139">
    <property type="entry name" value="Ribo/fructo_kinase"/>
</dbReference>
<sequence length="308" mass="33619">MSKVIVVGSINMDIILRVDHIPSIGETIIAKTCKKSGGGKGANQAVASAKLGGNVCMIGRAGNDENGKILYNDLKKYGVNVEGIVLDDCAQTGSAYINVSDKGENNIIILQGANNRLSISQIKKYEYLFDDANYCILQLEIPIATVEYVAEYCYKRGIKVILNPAPAITLSENIYHYIYLIVPNETELSLLTRKTITDKESLIEASRFLLNKGVKNVITTLGEKGSFLMNNEVTKYYPSIKVHAVDTTAAGDTFIGALATLLSENKSIDESIIYATYASAIAVTREGAQVSIPDRDKVNKFIKEYRGV</sequence>
<dbReference type="GO" id="GO:0005988">
    <property type="term" value="P:lactose metabolic process"/>
    <property type="evidence" value="ECO:0007669"/>
    <property type="project" value="UniProtKB-KW"/>
</dbReference>
<evidence type="ECO:0000256" key="12">
    <source>
        <dbReference type="HAMAP-Rule" id="MF_01987"/>
    </source>
</evidence>
<dbReference type="UniPathway" id="UPA00704">
    <property type="reaction ID" value="UER00715"/>
</dbReference>
<keyword evidence="7 12" id="KW-0418">Kinase</keyword>
<dbReference type="InterPro" id="IPR011611">
    <property type="entry name" value="PfkB_dom"/>
</dbReference>
<evidence type="ECO:0000256" key="8">
    <source>
        <dbReference type="ARBA" id="ARBA00022840"/>
    </source>
</evidence>